<evidence type="ECO:0008006" key="4">
    <source>
        <dbReference type="Google" id="ProtNLM"/>
    </source>
</evidence>
<protein>
    <recommendedName>
        <fullName evidence="4">28S ribosomal protein S27, mitochondrial</fullName>
    </recommendedName>
</protein>
<comment type="subcellular location">
    <subcellularLocation>
        <location evidence="1">Mitochondrion</location>
    </subcellularLocation>
</comment>
<name>A0A922ILY3_SCHHA</name>
<evidence type="ECO:0000313" key="3">
    <source>
        <dbReference type="Proteomes" id="UP000471633"/>
    </source>
</evidence>
<dbReference type="GO" id="GO:0005739">
    <property type="term" value="C:mitochondrion"/>
    <property type="evidence" value="ECO:0007669"/>
    <property type="project" value="UniProtKB-SubCell"/>
</dbReference>
<dbReference type="AlphaFoldDB" id="A0A922ILY3"/>
<reference evidence="2" key="4">
    <citation type="journal article" date="2022" name="PLoS Pathog.">
        <title>Chromosome-level genome of Schistosoma haematobium underpins genome-wide explorations of molecular variation.</title>
        <authorList>
            <person name="Stroehlein A.J."/>
            <person name="Korhonen P.K."/>
            <person name="Lee V.V."/>
            <person name="Ralph S.A."/>
            <person name="Mentink-Kane M."/>
            <person name="You H."/>
            <person name="McManus D.P."/>
            <person name="Tchuente L.T."/>
            <person name="Stothard J.R."/>
            <person name="Kaur P."/>
            <person name="Dudchenko O."/>
            <person name="Aiden E.L."/>
            <person name="Yang B."/>
            <person name="Yang H."/>
            <person name="Emery A.M."/>
            <person name="Webster B.L."/>
            <person name="Brindley P.J."/>
            <person name="Rollinson D."/>
            <person name="Chang B.C.H."/>
            <person name="Gasser R.B."/>
            <person name="Young N.D."/>
        </authorList>
    </citation>
    <scope>NUCLEOTIDE SEQUENCE</scope>
</reference>
<keyword evidence="3" id="KW-1185">Reference proteome</keyword>
<dbReference type="PANTHER" id="PTHR21393">
    <property type="entry name" value="MITOCHONDRIAL 28S RIBOSOMAL PROTEIN S27"/>
    <property type="match status" value="1"/>
</dbReference>
<reference evidence="2" key="2">
    <citation type="journal article" date="2019" name="Gigascience">
        <title>High-quality Schistosoma haematobium genome achieved by single-molecule and long-range sequencing.</title>
        <authorList>
            <person name="Stroehlein A.J."/>
            <person name="Korhonen P.K."/>
            <person name="Chong T.M."/>
            <person name="Lim Y.L."/>
            <person name="Chan K.G."/>
            <person name="Webster B."/>
            <person name="Rollinson D."/>
            <person name="Brindley P.J."/>
            <person name="Gasser R.B."/>
            <person name="Young N.D."/>
        </authorList>
    </citation>
    <scope>NUCLEOTIDE SEQUENCE</scope>
</reference>
<dbReference type="EMBL" id="AMPZ03000005">
    <property type="protein sequence ID" value="KAH9582642.1"/>
    <property type="molecule type" value="Genomic_DNA"/>
</dbReference>
<sequence length="491" mass="57238">MSRLIWPYYTCTFFRKQPQYGLKLWYRYFIPDSYASVDIWNARLSSDIFRNISARNHGLKLLQKINSGKVVSPLDYDIFANKLDELDVKSLDFVEEVIMSYMNTQSAVDVRDSTSHAFIRGYLNFREVDRLLKLIECRSKTGIFVDFASAVLMMDVFLRKGEWNSAIAVSWELCLQEYFSLENVRPLVLATSLFSCMKSIEHDSYVVKESEPADDKEIEQKLVPYVRNPSYDNFFDIKHPKLKTGYTLLHLSHVLNSRCSLFQTTPVWNSLSKYVDSLRLMMRIFGLALSEQCDKLLVELRKMDDSAIQLGGFDTIVTEKLIRIVDTCETRSDDSSLKPGEPQLPSVSDVKSVQNELVRVQGGSQCTTPNFFKVAEEFIFNGVINNSDCMKQELEAVSDLYSKFDEERRKEYTEAVKMQKYEKVVKKTKEKLREILDKEEQITYFQNNTKIIKDAWLAPRTRQEARWSRLKEWRSEILSQRQKQDNSSPVQ</sequence>
<dbReference type="InterPro" id="IPR034913">
    <property type="entry name" value="mS27/PTCD2"/>
</dbReference>
<reference evidence="2" key="1">
    <citation type="journal article" date="2012" name="Nat. Genet.">
        <title>Whole-genome sequence of Schistosoma haematobium.</title>
        <authorList>
            <person name="Young N.D."/>
            <person name="Jex A.R."/>
            <person name="Li B."/>
            <person name="Liu S."/>
            <person name="Yang L."/>
            <person name="Xiong Z."/>
            <person name="Li Y."/>
            <person name="Cantacessi C."/>
            <person name="Hall R.S."/>
            <person name="Xu X."/>
            <person name="Chen F."/>
            <person name="Wu X."/>
            <person name="Zerlotini A."/>
            <person name="Oliveira G."/>
            <person name="Hofmann A."/>
            <person name="Zhang G."/>
            <person name="Fang X."/>
            <person name="Kang Y."/>
            <person name="Campbell B.E."/>
            <person name="Loukas A."/>
            <person name="Ranganathan S."/>
            <person name="Rollinson D."/>
            <person name="Rinaldi G."/>
            <person name="Brindley P.J."/>
            <person name="Yang H."/>
            <person name="Wang J."/>
            <person name="Wang J."/>
            <person name="Gasser R.B."/>
        </authorList>
    </citation>
    <scope>NUCLEOTIDE SEQUENCE</scope>
</reference>
<comment type="caution">
    <text evidence="2">The sequence shown here is derived from an EMBL/GenBank/DDBJ whole genome shotgun (WGS) entry which is preliminary data.</text>
</comment>
<evidence type="ECO:0000256" key="1">
    <source>
        <dbReference type="ARBA" id="ARBA00004173"/>
    </source>
</evidence>
<dbReference type="Proteomes" id="UP000471633">
    <property type="component" value="Unassembled WGS sequence"/>
</dbReference>
<evidence type="ECO:0000313" key="2">
    <source>
        <dbReference type="EMBL" id="KAH9582642.1"/>
    </source>
</evidence>
<dbReference type="KEGG" id="shx:MS3_00007326"/>
<dbReference type="GeneID" id="24598194"/>
<organism evidence="2 3">
    <name type="scientific">Schistosoma haematobium</name>
    <name type="common">Blood fluke</name>
    <dbReference type="NCBI Taxonomy" id="6185"/>
    <lineage>
        <taxon>Eukaryota</taxon>
        <taxon>Metazoa</taxon>
        <taxon>Spiralia</taxon>
        <taxon>Lophotrochozoa</taxon>
        <taxon>Platyhelminthes</taxon>
        <taxon>Trematoda</taxon>
        <taxon>Digenea</taxon>
        <taxon>Strigeidida</taxon>
        <taxon>Schistosomatoidea</taxon>
        <taxon>Schistosomatidae</taxon>
        <taxon>Schistosoma</taxon>
    </lineage>
</organism>
<reference evidence="2" key="3">
    <citation type="submission" date="2021-06" db="EMBL/GenBank/DDBJ databases">
        <title>Chromosome-level genome assembly for S. haematobium.</title>
        <authorList>
            <person name="Stroehlein A.J."/>
        </authorList>
    </citation>
    <scope>NUCLEOTIDE SEQUENCE</scope>
</reference>
<dbReference type="RefSeq" id="XP_051066120.1">
    <property type="nucleotide sequence ID" value="XM_051215588.1"/>
</dbReference>
<gene>
    <name evidence="2" type="ORF">MS3_00007326</name>
</gene>
<dbReference type="InterPro" id="IPR019266">
    <property type="entry name" value="Ribosomal_mS27"/>
</dbReference>
<dbReference type="CTD" id="24598194"/>
<accession>A0A922ILY3</accession>
<dbReference type="PANTHER" id="PTHR21393:SF0">
    <property type="entry name" value="SMALL RIBOSOMAL SUBUNIT PROTEIN MS27"/>
    <property type="match status" value="1"/>
</dbReference>
<proteinExistence type="predicted"/>
<dbReference type="OrthoDB" id="19830at2759"/>
<dbReference type="Pfam" id="PF10037">
    <property type="entry name" value="MRP-S27"/>
    <property type="match status" value="1"/>
</dbReference>